<protein>
    <submittedName>
        <fullName evidence="2">Uncharacterized protein</fullName>
    </submittedName>
</protein>
<reference evidence="2" key="1">
    <citation type="submission" date="2021-01" db="UniProtKB">
        <authorList>
            <consortium name="EnsemblPlants"/>
        </authorList>
    </citation>
    <scope>IDENTIFICATION</scope>
</reference>
<feature type="compositionally biased region" description="Polar residues" evidence="1">
    <location>
        <begin position="28"/>
        <end position="43"/>
    </location>
</feature>
<sequence>MAAGWVKSLQCKTRAFDDVRRPNPNPSPKTLISSSSCRKSVQSIKDVIDTASKPSAETRKRRPTTKPKSCQEKPRSSSGSLASVSDLGDTTRILRVIPSDSIILPTLTELGEGHPSRKVVEIIFQTSWSPGKAPFSGKVEMVFKVQNPARTVTRFEEFREVIKTRAVSGSDDHGRCLADGNEMLRFHCLGPTAAGAGGLAFPGGKGKAVCTFSCSGRAHESGGGGSGRKGMMVCRVIAGRVEKRVEEGINDSGPGGSGFGSDSVSGSGGELVVLDPRAVLPCFLIIYKV</sequence>
<dbReference type="PANTHER" id="PTHR31681:SF47">
    <property type="entry name" value="SULFATED SURFACE-LIKE GLYCOPROTEIN"/>
    <property type="match status" value="1"/>
</dbReference>
<dbReference type="Gene3D" id="3.90.228.10">
    <property type="match status" value="1"/>
</dbReference>
<proteinExistence type="predicted"/>
<feature type="region of interest" description="Disordered" evidence="1">
    <location>
        <begin position="15"/>
        <end position="84"/>
    </location>
</feature>
<dbReference type="Proteomes" id="UP000594263">
    <property type="component" value="Unplaced"/>
</dbReference>
<accession>A0A7N0UC85</accession>
<dbReference type="EnsemblPlants" id="Kaladp0058s0492.1.v1.1">
    <property type="protein sequence ID" value="Kaladp0058s0492.1.v1.1.CDS.1"/>
    <property type="gene ID" value="Kaladp0058s0492.v1.1"/>
</dbReference>
<dbReference type="SUPFAM" id="SSF56399">
    <property type="entry name" value="ADP-ribosylation"/>
    <property type="match status" value="1"/>
</dbReference>
<dbReference type="Gramene" id="Kaladp0058s0492.1.v1.1">
    <property type="protein sequence ID" value="Kaladp0058s0492.1.v1.1.CDS.1"/>
    <property type="gene ID" value="Kaladp0058s0492.v1.1"/>
</dbReference>
<dbReference type="PANTHER" id="PTHR31681">
    <property type="entry name" value="C2H2-LIKE ZINC FINGER PROTEIN"/>
    <property type="match status" value="1"/>
</dbReference>
<evidence type="ECO:0000313" key="3">
    <source>
        <dbReference type="Proteomes" id="UP000594263"/>
    </source>
</evidence>
<evidence type="ECO:0000256" key="1">
    <source>
        <dbReference type="SAM" id="MobiDB-lite"/>
    </source>
</evidence>
<evidence type="ECO:0000313" key="2">
    <source>
        <dbReference type="EnsemblPlants" id="Kaladp0058s0492.1.v1.1.CDS.1"/>
    </source>
</evidence>
<dbReference type="OMA" id="NDPSPRH"/>
<organism evidence="2 3">
    <name type="scientific">Kalanchoe fedtschenkoi</name>
    <name type="common">Lavender scallops</name>
    <name type="synonym">South American air plant</name>
    <dbReference type="NCBI Taxonomy" id="63787"/>
    <lineage>
        <taxon>Eukaryota</taxon>
        <taxon>Viridiplantae</taxon>
        <taxon>Streptophyta</taxon>
        <taxon>Embryophyta</taxon>
        <taxon>Tracheophyta</taxon>
        <taxon>Spermatophyta</taxon>
        <taxon>Magnoliopsida</taxon>
        <taxon>eudicotyledons</taxon>
        <taxon>Gunneridae</taxon>
        <taxon>Pentapetalae</taxon>
        <taxon>Saxifragales</taxon>
        <taxon>Crassulaceae</taxon>
        <taxon>Kalanchoe</taxon>
    </lineage>
</organism>
<name>A0A7N0UC85_KALFE</name>
<dbReference type="AlphaFoldDB" id="A0A7N0UC85"/>
<keyword evidence="3" id="KW-1185">Reference proteome</keyword>